<dbReference type="AlphaFoldDB" id="A0A510DZ77"/>
<feature type="transmembrane region" description="Helical" evidence="1">
    <location>
        <begin position="233"/>
        <end position="255"/>
    </location>
</feature>
<gene>
    <name evidence="2" type="ORF">IC006_0049</name>
    <name evidence="3" type="ORF">IC007_0049</name>
</gene>
<keyword evidence="1" id="KW-0472">Membrane</keyword>
<evidence type="ECO:0000256" key="1">
    <source>
        <dbReference type="SAM" id="Phobius"/>
    </source>
</evidence>
<sequence>MMLRRSVVYILVGTVILSSLFVLNFKLNILNNPVEAGLISISFFGVIAIFMFSLSPNLLSSTRKIGSVDKVIFYISITIYTLISIGLIHNYGTDDQEYIMEALSYFMKGQNPYLGLYYPVDARPTYTIYGTVVHNFVYPPLSFLIYLPIALLLSLSKLPLYYSNVVNILFQDALVFLIFRAGLKREDPIATLPVIFLFIIADVEVPGFSGVSASVWGTFLAISYLYDDKRSGIALALANSFSQISWLITPFLLLYKFRTSRGTFFTNLKWFLGTLTGVFLPFMLWSPEAFLHIFTTDLNTIPVGFTGMTLLNFTGIFEVEPWYFTIMMGAIGLFSLYLYYKAFKTLRETLWIYPMLVMWFSWRTLTEYFMIWPMLMFLSVFRLYDFSTVQTNFPEIRLPKKEIGTIFLLLFTVAGSLGVIAHTQYVSQDPLRIVSVSLDSKGSPIYSLNITVENIGKSSTNITLVRVSVPDHLNMVWNYSPNYPIKPGSNATIKAYTDQHALEINGSCITVQVYSSYYISEYKLNLTSINMSTSSNIS</sequence>
<feature type="transmembrane region" description="Helical" evidence="1">
    <location>
        <begin position="368"/>
        <end position="384"/>
    </location>
</feature>
<dbReference type="RefSeq" id="WP_149528177.1">
    <property type="nucleotide sequence ID" value="NZ_AP018929.1"/>
</dbReference>
<accession>A0A510DZ77</accession>
<feature type="transmembrane region" description="Helical" evidence="1">
    <location>
        <begin position="165"/>
        <end position="183"/>
    </location>
</feature>
<organism evidence="3 5">
    <name type="scientific">Sulfuracidifex tepidarius</name>
    <dbReference type="NCBI Taxonomy" id="1294262"/>
    <lineage>
        <taxon>Archaea</taxon>
        <taxon>Thermoproteota</taxon>
        <taxon>Thermoprotei</taxon>
        <taxon>Sulfolobales</taxon>
        <taxon>Sulfolobaceae</taxon>
        <taxon>Sulfuracidifex</taxon>
    </lineage>
</organism>
<reference evidence="3 4" key="2">
    <citation type="journal article" date="2020" name="Int. J. Syst. Evol. Microbiol.">
        <title>Sulfuracidifex tepidarius gen. nov., sp. nov. and transfer of Sulfolobus metallicus Huber and Stetter 1992 to the genus Sulfuracidifex as Sulfuracidifex metallicus comb. nov.</title>
        <authorList>
            <person name="Itoh T."/>
            <person name="Miura T."/>
            <person name="Sakai H.D."/>
            <person name="Kato S."/>
            <person name="Ohkuma M."/>
            <person name="Takashina T."/>
        </authorList>
    </citation>
    <scope>NUCLEOTIDE SEQUENCE</scope>
    <source>
        <strain evidence="2 4">IC-006</strain>
        <strain evidence="3">IC-007</strain>
    </source>
</reference>
<feature type="transmembrane region" description="Helical" evidence="1">
    <location>
        <begin position="195"/>
        <end position="226"/>
    </location>
</feature>
<feature type="transmembrane region" description="Helical" evidence="1">
    <location>
        <begin position="7"/>
        <end position="25"/>
    </location>
</feature>
<keyword evidence="1" id="KW-0812">Transmembrane</keyword>
<feature type="transmembrane region" description="Helical" evidence="1">
    <location>
        <begin position="405"/>
        <end position="425"/>
    </location>
</feature>
<dbReference type="GeneID" id="41716574"/>
<feature type="transmembrane region" description="Helical" evidence="1">
    <location>
        <begin position="267"/>
        <end position="286"/>
    </location>
</feature>
<proteinExistence type="predicted"/>
<evidence type="ECO:0000313" key="2">
    <source>
        <dbReference type="EMBL" id="BBG22765.1"/>
    </source>
</evidence>
<feature type="transmembrane region" description="Helical" evidence="1">
    <location>
        <begin position="71"/>
        <end position="91"/>
    </location>
</feature>
<reference evidence="5" key="1">
    <citation type="submission" date="2018-09" db="EMBL/GenBank/DDBJ databases">
        <title>Complete Genome Sequencing of Sulfolobus sp. JCM 16834.</title>
        <authorList>
            <person name="Kato S."/>
            <person name="Itoh T."/>
            <person name="Ohkuma M."/>
        </authorList>
    </citation>
    <scope>NUCLEOTIDE SEQUENCE [LARGE SCALE GENOMIC DNA]</scope>
    <source>
        <strain evidence="5">IC-007</strain>
    </source>
</reference>
<dbReference type="EMBL" id="AP018930">
    <property type="protein sequence ID" value="BBG25544.1"/>
    <property type="molecule type" value="Genomic_DNA"/>
</dbReference>
<dbReference type="Proteomes" id="UP000325030">
    <property type="component" value="Chromosome"/>
</dbReference>
<feature type="transmembrane region" description="Helical" evidence="1">
    <location>
        <begin position="322"/>
        <end position="340"/>
    </location>
</feature>
<keyword evidence="1" id="KW-1133">Transmembrane helix</keyword>
<evidence type="ECO:0000313" key="3">
    <source>
        <dbReference type="EMBL" id="BBG25544.1"/>
    </source>
</evidence>
<dbReference type="KEGG" id="step:IC006_0049"/>
<feature type="transmembrane region" description="Helical" evidence="1">
    <location>
        <begin position="37"/>
        <end position="59"/>
    </location>
</feature>
<dbReference type="Proteomes" id="UP000322983">
    <property type="component" value="Chromosome"/>
</dbReference>
<keyword evidence="4" id="KW-1185">Reference proteome</keyword>
<evidence type="ECO:0000313" key="5">
    <source>
        <dbReference type="Proteomes" id="UP000325030"/>
    </source>
</evidence>
<protein>
    <submittedName>
        <fullName evidence="3">Uncharacterized protein</fullName>
    </submittedName>
</protein>
<dbReference type="EMBL" id="AP018929">
    <property type="protein sequence ID" value="BBG22765.1"/>
    <property type="molecule type" value="Genomic_DNA"/>
</dbReference>
<dbReference type="STRING" id="1294262.GCA_001316085_00843"/>
<evidence type="ECO:0000313" key="4">
    <source>
        <dbReference type="Proteomes" id="UP000322983"/>
    </source>
</evidence>
<name>A0A510DZ77_9CREN</name>
<feature type="transmembrane region" description="Helical" evidence="1">
    <location>
        <begin position="298"/>
        <end position="316"/>
    </location>
</feature>
<accession>A0A510DRL0</accession>
<dbReference type="OrthoDB" id="42384at2157"/>
<feature type="transmembrane region" description="Helical" evidence="1">
    <location>
        <begin position="136"/>
        <end position="153"/>
    </location>
</feature>